<dbReference type="EMBL" id="JAPCWZ010000005">
    <property type="protein sequence ID" value="KAK8862111.1"/>
    <property type="molecule type" value="Genomic_DNA"/>
</dbReference>
<comment type="caution">
    <text evidence="2">The sequence shown here is derived from an EMBL/GenBank/DDBJ whole genome shotgun (WGS) entry which is preliminary data.</text>
</comment>
<organism evidence="2 3">
    <name type="scientific">Apiospora arundinis</name>
    <dbReference type="NCBI Taxonomy" id="335852"/>
    <lineage>
        <taxon>Eukaryota</taxon>
        <taxon>Fungi</taxon>
        <taxon>Dikarya</taxon>
        <taxon>Ascomycota</taxon>
        <taxon>Pezizomycotina</taxon>
        <taxon>Sordariomycetes</taxon>
        <taxon>Xylariomycetidae</taxon>
        <taxon>Amphisphaeriales</taxon>
        <taxon>Apiosporaceae</taxon>
        <taxon>Apiospora</taxon>
    </lineage>
</organism>
<evidence type="ECO:0000256" key="1">
    <source>
        <dbReference type="SAM" id="MobiDB-lite"/>
    </source>
</evidence>
<accession>A0ABR2IEW2</accession>
<feature type="region of interest" description="Disordered" evidence="1">
    <location>
        <begin position="218"/>
        <end position="259"/>
    </location>
</feature>
<feature type="compositionally biased region" description="Low complexity" evidence="1">
    <location>
        <begin position="227"/>
        <end position="249"/>
    </location>
</feature>
<gene>
    <name evidence="2" type="ORF">PGQ11_008346</name>
</gene>
<feature type="region of interest" description="Disordered" evidence="1">
    <location>
        <begin position="29"/>
        <end position="48"/>
    </location>
</feature>
<protein>
    <submittedName>
        <fullName evidence="2">Uncharacterized protein</fullName>
    </submittedName>
</protein>
<reference evidence="2 3" key="1">
    <citation type="journal article" date="2024" name="IMA Fungus">
        <title>Apiospora arundinis, a panoply of carbohydrate-active enzymes and secondary metabolites.</title>
        <authorList>
            <person name="Sorensen T."/>
            <person name="Petersen C."/>
            <person name="Muurmann A.T."/>
            <person name="Christiansen J.V."/>
            <person name="Brundto M.L."/>
            <person name="Overgaard C.K."/>
            <person name="Boysen A.T."/>
            <person name="Wollenberg R.D."/>
            <person name="Larsen T.O."/>
            <person name="Sorensen J.L."/>
            <person name="Nielsen K.L."/>
            <person name="Sondergaard T.E."/>
        </authorList>
    </citation>
    <scope>NUCLEOTIDE SEQUENCE [LARGE SCALE GENOMIC DNA]</scope>
    <source>
        <strain evidence="2 3">AAU 773</strain>
    </source>
</reference>
<evidence type="ECO:0000313" key="2">
    <source>
        <dbReference type="EMBL" id="KAK8862111.1"/>
    </source>
</evidence>
<dbReference type="Proteomes" id="UP001390339">
    <property type="component" value="Unassembled WGS sequence"/>
</dbReference>
<keyword evidence="3" id="KW-1185">Reference proteome</keyword>
<name>A0ABR2IEW2_9PEZI</name>
<evidence type="ECO:0000313" key="3">
    <source>
        <dbReference type="Proteomes" id="UP001390339"/>
    </source>
</evidence>
<proteinExistence type="predicted"/>
<sequence length="259" mass="27789">MSTTTVVESLCSSTTLVASQKNTATTSLVTTPSTTTTPDVSGSSTTSTVKGDTVWERRDIAFLKTQEELEAECQDVVLGQDLTCGATGHPCIIMDLAPNGQHALVTTVSSFRSGPHNGYLPPWKQTHHQGKDPDRFRSFAGTERYSAGRNLLHLEGGRRFRKNQTAWVYAGWVHLVPVGALRPFGDVKLRIEMQSWIDLYGHQCAMTSINSNLFNDAKLTRSPPSSPSSQMASAAASGSSTSTGGAKTSTPKKKVAATI</sequence>
<feature type="compositionally biased region" description="Basic residues" evidence="1">
    <location>
        <begin position="250"/>
        <end position="259"/>
    </location>
</feature>